<dbReference type="InterPro" id="IPR017549">
    <property type="entry name" value="APMV_L690"/>
</dbReference>
<proteinExistence type="predicted"/>
<reference evidence="3 4" key="1">
    <citation type="submission" date="2016-10" db="EMBL/GenBank/DDBJ databases">
        <authorList>
            <person name="de Groot N.N."/>
        </authorList>
    </citation>
    <scope>NUCLEOTIDE SEQUENCE [LARGE SCALE GENOMIC DNA]</scope>
    <source>
        <strain evidence="3 4">AB35.6</strain>
    </source>
</reference>
<feature type="chain" id="PRO_5010212810" evidence="2">
    <location>
        <begin position="24"/>
        <end position="547"/>
    </location>
</feature>
<keyword evidence="2" id="KW-0732">Signal</keyword>
<accession>A0A1H4NVJ1</accession>
<evidence type="ECO:0000313" key="4">
    <source>
        <dbReference type="Proteomes" id="UP000182409"/>
    </source>
</evidence>
<feature type="transmembrane region" description="Helical" evidence="1">
    <location>
        <begin position="488"/>
        <end position="508"/>
    </location>
</feature>
<keyword evidence="1" id="KW-0472">Membrane</keyword>
<keyword evidence="1" id="KW-1133">Transmembrane helix</keyword>
<protein>
    <submittedName>
        <fullName evidence="3">TIGR03118 family protein</fullName>
    </submittedName>
</protein>
<evidence type="ECO:0000256" key="1">
    <source>
        <dbReference type="SAM" id="Phobius"/>
    </source>
</evidence>
<sequence length="547" mass="54876">MQFLRKAVLHTVTVLAAVIPAAAQSYKVTNLLSDGSVAATNTDANFKNPWAISASGNFWISAAGTGYNYVVPASGTVAFKVIVPTGTAPNTAPGLPAGSVTTGGAVGMLLANATKASFIFSTLDGTISGWNGKLGTEGAISTISVNNKAAGASYPGLAILNIATAGVTSKSYILAANFGVGNKIEVYDSNFAPTALAGNFTDPTLPAGYSPFSVHVIGTQVFVAYALRTTTVPYLSVNAPGNGVVSVFDTAGNFVSRVATGGNLNSPWGITFAPANFGVFSNDLLIGNFGDGMINVFDPKTFSYLGQLVDGTGKPLQYASLWELLPGAAPVTGTTAVGGGDASTVYFTAGLDKEQHGLLAGITNATTAGATPTIGFSTANPSATITAGGSTQVQLSVVPVNSFTGNVSLACTGLPANATCSFSPAQASVSSTAPTIVTATITTNTKTANMSPMHGPGMLSGIVVAALLPFASFLAIGKRRSVMTVRLACVAMVLMLSFAAAGGCGGYSTTQTSTTPAPVTPAGTSNVTFTATAGAVSQQTVMALTIK</sequence>
<feature type="signal peptide" evidence="2">
    <location>
        <begin position="1"/>
        <end position="23"/>
    </location>
</feature>
<evidence type="ECO:0000313" key="3">
    <source>
        <dbReference type="EMBL" id="SEB98848.1"/>
    </source>
</evidence>
<dbReference type="EMBL" id="FNSD01000001">
    <property type="protein sequence ID" value="SEB98848.1"/>
    <property type="molecule type" value="Genomic_DNA"/>
</dbReference>
<dbReference type="OrthoDB" id="581621at2"/>
<dbReference type="Proteomes" id="UP000182409">
    <property type="component" value="Unassembled WGS sequence"/>
</dbReference>
<keyword evidence="1" id="KW-0812">Transmembrane</keyword>
<evidence type="ECO:0000256" key="2">
    <source>
        <dbReference type="SAM" id="SignalP"/>
    </source>
</evidence>
<dbReference type="RefSeq" id="WP_074654220.1">
    <property type="nucleotide sequence ID" value="NZ_FNSD01000001.1"/>
</dbReference>
<organism evidence="3 4">
    <name type="scientific">Terriglobus roseus</name>
    <dbReference type="NCBI Taxonomy" id="392734"/>
    <lineage>
        <taxon>Bacteria</taxon>
        <taxon>Pseudomonadati</taxon>
        <taxon>Acidobacteriota</taxon>
        <taxon>Terriglobia</taxon>
        <taxon>Terriglobales</taxon>
        <taxon>Acidobacteriaceae</taxon>
        <taxon>Terriglobus</taxon>
    </lineage>
</organism>
<dbReference type="NCBIfam" id="TIGR03118">
    <property type="entry name" value="PEPCTERM_chp_1"/>
    <property type="match status" value="1"/>
</dbReference>
<dbReference type="AlphaFoldDB" id="A0A1H4NVJ1"/>
<gene>
    <name evidence="3" type="ORF">SAMN05443244_2359</name>
</gene>
<name>A0A1H4NVJ1_9BACT</name>
<feature type="transmembrane region" description="Helical" evidence="1">
    <location>
        <begin position="457"/>
        <end position="476"/>
    </location>
</feature>
<dbReference type="SUPFAM" id="SSF63825">
    <property type="entry name" value="YWTD domain"/>
    <property type="match status" value="1"/>
</dbReference>